<proteinExistence type="predicted"/>
<sequence>MQNNPKETKNSDFEIIWYKQELLNQRINF</sequence>
<keyword evidence="2" id="KW-1185">Reference proteome</keyword>
<evidence type="ECO:0000313" key="1">
    <source>
        <dbReference type="EMBL" id="SHF57946.1"/>
    </source>
</evidence>
<reference evidence="2" key="1">
    <citation type="submission" date="2016-11" db="EMBL/GenBank/DDBJ databases">
        <authorList>
            <person name="Varghese N."/>
            <person name="Submissions S."/>
        </authorList>
    </citation>
    <scope>NUCLEOTIDE SEQUENCE [LARGE SCALE GENOMIC DNA]</scope>
    <source>
        <strain evidence="2">DSM 24579</strain>
    </source>
</reference>
<dbReference type="Proteomes" id="UP000183945">
    <property type="component" value="Unassembled WGS sequence"/>
</dbReference>
<gene>
    <name evidence="1" type="ORF">SAMN05444483_101659</name>
</gene>
<accession>A0A1M5CTE4</accession>
<name>A0A1M5CTE4_SALEC</name>
<organism evidence="1 2">
    <name type="scientific">Salegentibacter echinorum</name>
    <dbReference type="NCBI Taxonomy" id="1073325"/>
    <lineage>
        <taxon>Bacteria</taxon>
        <taxon>Pseudomonadati</taxon>
        <taxon>Bacteroidota</taxon>
        <taxon>Flavobacteriia</taxon>
        <taxon>Flavobacteriales</taxon>
        <taxon>Flavobacteriaceae</taxon>
        <taxon>Salegentibacter</taxon>
    </lineage>
</organism>
<dbReference type="AlphaFoldDB" id="A0A1M5CTE4"/>
<dbReference type="EMBL" id="FQVT01000001">
    <property type="protein sequence ID" value="SHF57946.1"/>
    <property type="molecule type" value="Genomic_DNA"/>
</dbReference>
<protein>
    <submittedName>
        <fullName evidence="1">Uncharacterized protein</fullName>
    </submittedName>
</protein>
<evidence type="ECO:0000313" key="2">
    <source>
        <dbReference type="Proteomes" id="UP000183945"/>
    </source>
</evidence>